<dbReference type="EMBL" id="JAGGMS010000001">
    <property type="protein sequence ID" value="MBP2181747.1"/>
    <property type="molecule type" value="Genomic_DNA"/>
</dbReference>
<evidence type="ECO:0000256" key="1">
    <source>
        <dbReference type="ARBA" id="ARBA00023015"/>
    </source>
</evidence>
<reference evidence="5 6" key="1">
    <citation type="submission" date="2021-03" db="EMBL/GenBank/DDBJ databases">
        <title>Sequencing the genomes of 1000 actinobacteria strains.</title>
        <authorList>
            <person name="Klenk H.-P."/>
        </authorList>
    </citation>
    <scope>NUCLEOTIDE SEQUENCE [LARGE SCALE GENOMIC DNA]</scope>
    <source>
        <strain evidence="5 6">DSM 45510</strain>
    </source>
</reference>
<feature type="domain" description="HTH hxlR-type" evidence="4">
    <location>
        <begin position="12"/>
        <end position="112"/>
    </location>
</feature>
<evidence type="ECO:0000313" key="5">
    <source>
        <dbReference type="EMBL" id="MBP2181747.1"/>
    </source>
</evidence>
<dbReference type="Gene3D" id="1.10.10.10">
    <property type="entry name" value="Winged helix-like DNA-binding domain superfamily/Winged helix DNA-binding domain"/>
    <property type="match status" value="1"/>
</dbReference>
<evidence type="ECO:0000313" key="6">
    <source>
        <dbReference type="Proteomes" id="UP000741013"/>
    </source>
</evidence>
<protein>
    <submittedName>
        <fullName evidence="5">DNA-binding HxlR family transcriptional regulator</fullName>
    </submittedName>
</protein>
<dbReference type="GO" id="GO:0003677">
    <property type="term" value="F:DNA binding"/>
    <property type="evidence" value="ECO:0007669"/>
    <property type="project" value="UniProtKB-KW"/>
</dbReference>
<dbReference type="PANTHER" id="PTHR33204:SF39">
    <property type="entry name" value="TRANSCRIPTIONAL REGULATORY PROTEIN"/>
    <property type="match status" value="1"/>
</dbReference>
<dbReference type="InterPro" id="IPR002577">
    <property type="entry name" value="HTH_HxlR"/>
</dbReference>
<dbReference type="PANTHER" id="PTHR33204">
    <property type="entry name" value="TRANSCRIPTIONAL REGULATOR, MARR FAMILY"/>
    <property type="match status" value="1"/>
</dbReference>
<dbReference type="RefSeq" id="WP_308158759.1">
    <property type="nucleotide sequence ID" value="NZ_JAGGMS010000001.1"/>
</dbReference>
<accession>A0ABS4PQQ1</accession>
<dbReference type="Pfam" id="PF01638">
    <property type="entry name" value="HxlR"/>
    <property type="match status" value="1"/>
</dbReference>
<dbReference type="SUPFAM" id="SSF46785">
    <property type="entry name" value="Winged helix' DNA-binding domain"/>
    <property type="match status" value="1"/>
</dbReference>
<evidence type="ECO:0000256" key="2">
    <source>
        <dbReference type="ARBA" id="ARBA00023125"/>
    </source>
</evidence>
<dbReference type="InterPro" id="IPR036390">
    <property type="entry name" value="WH_DNA-bd_sf"/>
</dbReference>
<keyword evidence="3" id="KW-0804">Transcription</keyword>
<dbReference type="Proteomes" id="UP000741013">
    <property type="component" value="Unassembled WGS sequence"/>
</dbReference>
<evidence type="ECO:0000256" key="3">
    <source>
        <dbReference type="ARBA" id="ARBA00023163"/>
    </source>
</evidence>
<proteinExistence type="predicted"/>
<dbReference type="InterPro" id="IPR036388">
    <property type="entry name" value="WH-like_DNA-bd_sf"/>
</dbReference>
<comment type="caution">
    <text evidence="5">The sequence shown here is derived from an EMBL/GenBank/DDBJ whole genome shotgun (WGS) entry which is preliminary data.</text>
</comment>
<keyword evidence="1" id="KW-0805">Transcription regulation</keyword>
<evidence type="ECO:0000259" key="4">
    <source>
        <dbReference type="PROSITE" id="PS51118"/>
    </source>
</evidence>
<keyword evidence="2 5" id="KW-0238">DNA-binding</keyword>
<gene>
    <name evidence="5" type="ORF">JOM49_003273</name>
</gene>
<dbReference type="PROSITE" id="PS51118">
    <property type="entry name" value="HTH_HXLR"/>
    <property type="match status" value="1"/>
</dbReference>
<organism evidence="5 6">
    <name type="scientific">Amycolatopsis magusensis</name>
    <dbReference type="NCBI Taxonomy" id="882444"/>
    <lineage>
        <taxon>Bacteria</taxon>
        <taxon>Bacillati</taxon>
        <taxon>Actinomycetota</taxon>
        <taxon>Actinomycetes</taxon>
        <taxon>Pseudonocardiales</taxon>
        <taxon>Pseudonocardiaceae</taxon>
        <taxon>Amycolatopsis</taxon>
    </lineage>
</organism>
<name>A0ABS4PQQ1_9PSEU</name>
<keyword evidence="6" id="KW-1185">Reference proteome</keyword>
<sequence>MDTTNDPYQAGCPSRLVIEMLADKWTLLVLGVLRLNGGPLRFNELRRRLGGITQKMLTQTLRGLERDGLVRRTVYAEVPARVDYELTEIGLRAGELTKVIADWASTHADAITDARANFDG</sequence>